<evidence type="ECO:0000313" key="4">
    <source>
        <dbReference type="Proteomes" id="UP001199106"/>
    </source>
</evidence>
<accession>A0AAD4IJ32</accession>
<dbReference type="Proteomes" id="UP001199106">
    <property type="component" value="Unassembled WGS sequence"/>
</dbReference>
<organism evidence="3 4">
    <name type="scientific">Alternaria panax</name>
    <dbReference type="NCBI Taxonomy" id="48097"/>
    <lineage>
        <taxon>Eukaryota</taxon>
        <taxon>Fungi</taxon>
        <taxon>Dikarya</taxon>
        <taxon>Ascomycota</taxon>
        <taxon>Pezizomycotina</taxon>
        <taxon>Dothideomycetes</taxon>
        <taxon>Pleosporomycetidae</taxon>
        <taxon>Pleosporales</taxon>
        <taxon>Pleosporineae</taxon>
        <taxon>Pleosporaceae</taxon>
        <taxon>Alternaria</taxon>
        <taxon>Alternaria sect. Panax</taxon>
    </lineage>
</organism>
<proteinExistence type="predicted"/>
<reference evidence="3" key="1">
    <citation type="submission" date="2021-07" db="EMBL/GenBank/DDBJ databases">
        <title>Genome Resource of American Ginseng Black Spot Pathogen Alternaria panax.</title>
        <authorList>
            <person name="Qiu C."/>
            <person name="Wang W."/>
            <person name="Liu Z."/>
        </authorList>
    </citation>
    <scope>NUCLEOTIDE SEQUENCE</scope>
    <source>
        <strain evidence="3">BNCC115425</strain>
    </source>
</reference>
<evidence type="ECO:0000259" key="2">
    <source>
        <dbReference type="Pfam" id="PF25484"/>
    </source>
</evidence>
<sequence>MKFAILALASLMAQAVAQAYNVQSDGFRLVLKSLTNNSTYNDRVLGACHVGAAEESLCLTNETITDPARFFNTFYHNTTSYNHENPQNANDTAGILNRPLRYNSGEGIASSAMRLRYSDARNLMRLTFSPGKESYQAVYFEQSNSSYSTMYMVINLNDTGSTPNLSIPKIKISSWYMCTKYLVWNMGLTNEPLDRTCSKVGVQRVWV</sequence>
<feature type="signal peptide" evidence="1">
    <location>
        <begin position="1"/>
        <end position="19"/>
    </location>
</feature>
<dbReference type="AlphaFoldDB" id="A0AAD4IJ32"/>
<keyword evidence="4" id="KW-1185">Reference proteome</keyword>
<feature type="chain" id="PRO_5042274033" description="DUF7907 domain-containing protein" evidence="1">
    <location>
        <begin position="20"/>
        <end position="207"/>
    </location>
</feature>
<feature type="domain" description="DUF7907" evidence="2">
    <location>
        <begin position="24"/>
        <end position="204"/>
    </location>
</feature>
<keyword evidence="1" id="KW-0732">Signal</keyword>
<dbReference type="EMBL" id="JAANER010000001">
    <property type="protein sequence ID" value="KAG9195555.1"/>
    <property type="molecule type" value="Genomic_DNA"/>
</dbReference>
<gene>
    <name evidence="3" type="ORF">G6011_00676</name>
</gene>
<dbReference type="Pfam" id="PF25484">
    <property type="entry name" value="DUF7907"/>
    <property type="match status" value="1"/>
</dbReference>
<name>A0AAD4IJ32_9PLEO</name>
<dbReference type="InterPro" id="IPR057229">
    <property type="entry name" value="DUF7907"/>
</dbReference>
<evidence type="ECO:0000256" key="1">
    <source>
        <dbReference type="SAM" id="SignalP"/>
    </source>
</evidence>
<protein>
    <recommendedName>
        <fullName evidence="2">DUF7907 domain-containing protein</fullName>
    </recommendedName>
</protein>
<evidence type="ECO:0000313" key="3">
    <source>
        <dbReference type="EMBL" id="KAG9195555.1"/>
    </source>
</evidence>
<comment type="caution">
    <text evidence="3">The sequence shown here is derived from an EMBL/GenBank/DDBJ whole genome shotgun (WGS) entry which is preliminary data.</text>
</comment>